<proteinExistence type="predicted"/>
<dbReference type="InterPro" id="IPR050109">
    <property type="entry name" value="HTH-type_TetR-like_transc_reg"/>
</dbReference>
<dbReference type="InterPro" id="IPR011075">
    <property type="entry name" value="TetR_C"/>
</dbReference>
<dbReference type="GO" id="GO:0000976">
    <property type="term" value="F:transcription cis-regulatory region binding"/>
    <property type="evidence" value="ECO:0007669"/>
    <property type="project" value="TreeGrafter"/>
</dbReference>
<keyword evidence="7" id="KW-1185">Reference proteome</keyword>
<dbReference type="AlphaFoldDB" id="A0A1G7L4I0"/>
<dbReference type="InterPro" id="IPR001647">
    <property type="entry name" value="HTH_TetR"/>
</dbReference>
<dbReference type="InterPro" id="IPR009057">
    <property type="entry name" value="Homeodomain-like_sf"/>
</dbReference>
<protein>
    <submittedName>
        <fullName evidence="6">Transcriptional regulator, TetR family</fullName>
    </submittedName>
</protein>
<gene>
    <name evidence="6" type="ORF">SAMN05216553_101668</name>
</gene>
<sequence length="198" mass="21329">MTRRALYGAAVLQPEVTAAIVSAVLAELVERGYARLSMEGVAKRAATSKNALYRRWPTKQDMVLAVLADIGVPMSDVAETGDLRRDLRAAAESMAAWLAAEPYSKIIPDLIAEAQRTPALAEAISTTIAAPRRAHLRSLVAGAISRGDLPTDTDVEMAQDIVAALIYWRMVVRQAPTEPDFIDRVTDTALRALGATTT</sequence>
<dbReference type="RefSeq" id="WP_090045398.1">
    <property type="nucleotide sequence ID" value="NZ_FNCC01000001.1"/>
</dbReference>
<dbReference type="STRING" id="200378.SAMN05216553_101668"/>
<evidence type="ECO:0000313" key="7">
    <source>
        <dbReference type="Proteomes" id="UP000199623"/>
    </source>
</evidence>
<dbReference type="OrthoDB" id="9796019at2"/>
<feature type="domain" description="HTH tetR-type" evidence="5">
    <location>
        <begin position="14"/>
        <end position="74"/>
    </location>
</feature>
<evidence type="ECO:0000256" key="1">
    <source>
        <dbReference type="ARBA" id="ARBA00023015"/>
    </source>
</evidence>
<evidence type="ECO:0000259" key="5">
    <source>
        <dbReference type="PROSITE" id="PS50977"/>
    </source>
</evidence>
<dbReference type="Gene3D" id="1.10.10.60">
    <property type="entry name" value="Homeodomain-like"/>
    <property type="match status" value="1"/>
</dbReference>
<feature type="DNA-binding region" description="H-T-H motif" evidence="4">
    <location>
        <begin position="37"/>
        <end position="56"/>
    </location>
</feature>
<dbReference type="SUPFAM" id="SSF46689">
    <property type="entry name" value="Homeodomain-like"/>
    <property type="match status" value="1"/>
</dbReference>
<evidence type="ECO:0000256" key="2">
    <source>
        <dbReference type="ARBA" id="ARBA00023125"/>
    </source>
</evidence>
<dbReference type="GO" id="GO:0003700">
    <property type="term" value="F:DNA-binding transcription factor activity"/>
    <property type="evidence" value="ECO:0007669"/>
    <property type="project" value="TreeGrafter"/>
</dbReference>
<reference evidence="7" key="1">
    <citation type="submission" date="2016-10" db="EMBL/GenBank/DDBJ databases">
        <authorList>
            <person name="Varghese N."/>
            <person name="Submissions S."/>
        </authorList>
    </citation>
    <scope>NUCLEOTIDE SEQUENCE [LARGE SCALE GENOMIC DNA]</scope>
    <source>
        <strain evidence="7">CGMCC 4.3506</strain>
    </source>
</reference>
<evidence type="ECO:0000256" key="4">
    <source>
        <dbReference type="PROSITE-ProRule" id="PRU00335"/>
    </source>
</evidence>
<dbReference type="Gene3D" id="1.10.357.10">
    <property type="entry name" value="Tetracycline Repressor, domain 2"/>
    <property type="match status" value="1"/>
</dbReference>
<dbReference type="PANTHER" id="PTHR30055">
    <property type="entry name" value="HTH-TYPE TRANSCRIPTIONAL REGULATOR RUTR"/>
    <property type="match status" value="1"/>
</dbReference>
<dbReference type="Proteomes" id="UP000199623">
    <property type="component" value="Unassembled WGS sequence"/>
</dbReference>
<evidence type="ECO:0000256" key="3">
    <source>
        <dbReference type="ARBA" id="ARBA00023163"/>
    </source>
</evidence>
<organism evidence="6 7">
    <name type="scientific">Lentzea fradiae</name>
    <dbReference type="NCBI Taxonomy" id="200378"/>
    <lineage>
        <taxon>Bacteria</taxon>
        <taxon>Bacillati</taxon>
        <taxon>Actinomycetota</taxon>
        <taxon>Actinomycetes</taxon>
        <taxon>Pseudonocardiales</taxon>
        <taxon>Pseudonocardiaceae</taxon>
        <taxon>Lentzea</taxon>
    </lineage>
</organism>
<accession>A0A1G7L4I0</accession>
<keyword evidence="3" id="KW-0804">Transcription</keyword>
<keyword evidence="1" id="KW-0805">Transcription regulation</keyword>
<name>A0A1G7L4I0_9PSEU</name>
<dbReference type="PRINTS" id="PR00455">
    <property type="entry name" value="HTHTETR"/>
</dbReference>
<evidence type="ECO:0000313" key="6">
    <source>
        <dbReference type="EMBL" id="SDF44373.1"/>
    </source>
</evidence>
<keyword evidence="2 4" id="KW-0238">DNA-binding</keyword>
<dbReference type="PANTHER" id="PTHR30055:SF148">
    <property type="entry name" value="TETR-FAMILY TRANSCRIPTIONAL REGULATOR"/>
    <property type="match status" value="1"/>
</dbReference>
<dbReference type="InterPro" id="IPR036271">
    <property type="entry name" value="Tet_transcr_reg_TetR-rel_C_sf"/>
</dbReference>
<dbReference type="PROSITE" id="PS50977">
    <property type="entry name" value="HTH_TETR_2"/>
    <property type="match status" value="1"/>
</dbReference>
<dbReference type="Pfam" id="PF00440">
    <property type="entry name" value="TetR_N"/>
    <property type="match status" value="1"/>
</dbReference>
<dbReference type="Pfam" id="PF16859">
    <property type="entry name" value="TetR_C_11"/>
    <property type="match status" value="1"/>
</dbReference>
<dbReference type="EMBL" id="FNCC01000001">
    <property type="protein sequence ID" value="SDF44373.1"/>
    <property type="molecule type" value="Genomic_DNA"/>
</dbReference>
<dbReference type="SUPFAM" id="SSF48498">
    <property type="entry name" value="Tetracyclin repressor-like, C-terminal domain"/>
    <property type="match status" value="1"/>
</dbReference>